<organism evidence="1 2">
    <name type="scientific">Halobacillus trueperi</name>
    <dbReference type="NCBI Taxonomy" id="156205"/>
    <lineage>
        <taxon>Bacteria</taxon>
        <taxon>Bacillati</taxon>
        <taxon>Bacillota</taxon>
        <taxon>Bacilli</taxon>
        <taxon>Bacillales</taxon>
        <taxon>Bacillaceae</taxon>
        <taxon>Halobacillus</taxon>
    </lineage>
</organism>
<name>A0A3D8VN51_9BACI</name>
<protein>
    <submittedName>
        <fullName evidence="1">Uncharacterized protein</fullName>
    </submittedName>
</protein>
<gene>
    <name evidence="1" type="ORF">DXT76_10820</name>
</gene>
<dbReference type="AlphaFoldDB" id="A0A3D8VN51"/>
<dbReference type="Proteomes" id="UP000257032">
    <property type="component" value="Unassembled WGS sequence"/>
</dbReference>
<dbReference type="RefSeq" id="WP_115894189.1">
    <property type="nucleotide sequence ID" value="NZ_QTLC01000039.1"/>
</dbReference>
<proteinExistence type="predicted"/>
<evidence type="ECO:0000313" key="1">
    <source>
        <dbReference type="EMBL" id="RDY70869.1"/>
    </source>
</evidence>
<accession>A0A3D8VN51</accession>
<sequence length="156" mass="18906">MTKKRAPVKRYTLKWIGKSCYVYTWKYIKKSKRVKVEQRYKWYSLGPFSLDLLSELENMTLESRRQMELEYSFKWHKREYIESKMNELLLSPPFIERKDQISEISDSSIKEQWIKKLMNDLKQEATECCEETFEGFTPETFRDYLNNGGSIKQLLK</sequence>
<reference evidence="1 2" key="1">
    <citation type="submission" date="2018-08" db="EMBL/GenBank/DDBJ databases">
        <title>Genome sequence of strict halophilic Halobacillus trueperi SS1 isolated from Lunsu, a salty water body of North West Himalayas.</title>
        <authorList>
            <person name="Gupta S."/>
            <person name="Sharma P."/>
            <person name="Dev K."/>
            <person name="Baumler D."/>
            <person name="Sourirajan A."/>
        </authorList>
    </citation>
    <scope>NUCLEOTIDE SEQUENCE [LARGE SCALE GENOMIC DNA]</scope>
    <source>
        <strain evidence="1 2">SS1</strain>
    </source>
</reference>
<evidence type="ECO:0000313" key="2">
    <source>
        <dbReference type="Proteomes" id="UP000257032"/>
    </source>
</evidence>
<comment type="caution">
    <text evidence="1">The sequence shown here is derived from an EMBL/GenBank/DDBJ whole genome shotgun (WGS) entry which is preliminary data.</text>
</comment>
<dbReference type="EMBL" id="QTLC01000039">
    <property type="protein sequence ID" value="RDY70869.1"/>
    <property type="molecule type" value="Genomic_DNA"/>
</dbReference>